<dbReference type="AlphaFoldDB" id="A0A066WQP4"/>
<accession>A0A066WQP4</accession>
<sequence length="43" mass="5218">MYSGGINVKRKIFFEYEKQIMTFHFSPKTQTLKELKKLTKKHL</sequence>
<dbReference type="EMBL" id="JNCA01000004">
    <property type="protein sequence ID" value="KDN56347.1"/>
    <property type="molecule type" value="Genomic_DNA"/>
</dbReference>
<gene>
    <name evidence="1" type="ORF">FEM21_05460</name>
</gene>
<evidence type="ECO:0000313" key="1">
    <source>
        <dbReference type="EMBL" id="KDN56347.1"/>
    </source>
</evidence>
<evidence type="ECO:0000313" key="2">
    <source>
        <dbReference type="Proteomes" id="UP000027064"/>
    </source>
</evidence>
<comment type="caution">
    <text evidence="1">The sequence shown here is derived from an EMBL/GenBank/DDBJ whole genome shotgun (WGS) entry which is preliminary data.</text>
</comment>
<keyword evidence="2" id="KW-1185">Reference proteome</keyword>
<reference evidence="1 2" key="1">
    <citation type="submission" date="2014-05" db="EMBL/GenBank/DDBJ databases">
        <title>Genome Sequence of Flavobacterium sp. EM1321.</title>
        <authorList>
            <person name="Shin S.-K."/>
            <person name="Yi H."/>
        </authorList>
    </citation>
    <scope>NUCLEOTIDE SEQUENCE [LARGE SCALE GENOMIC DNA]</scope>
    <source>
        <strain evidence="1 2">EM1321</strain>
    </source>
</reference>
<name>A0A066WQP4_9FLAO</name>
<dbReference type="PATRIC" id="fig|1492738.3.peg.540"/>
<proteinExistence type="predicted"/>
<organism evidence="1 2">
    <name type="scientific">Flavobacterium seoulense</name>
    <dbReference type="NCBI Taxonomy" id="1492738"/>
    <lineage>
        <taxon>Bacteria</taxon>
        <taxon>Pseudomonadati</taxon>
        <taxon>Bacteroidota</taxon>
        <taxon>Flavobacteriia</taxon>
        <taxon>Flavobacteriales</taxon>
        <taxon>Flavobacteriaceae</taxon>
        <taxon>Flavobacterium</taxon>
    </lineage>
</organism>
<dbReference type="Proteomes" id="UP000027064">
    <property type="component" value="Unassembled WGS sequence"/>
</dbReference>
<protein>
    <submittedName>
        <fullName evidence="1">Uncharacterized protein</fullName>
    </submittedName>
</protein>